<dbReference type="Proteomes" id="UP000199664">
    <property type="component" value="Unassembled WGS sequence"/>
</dbReference>
<dbReference type="PANTHER" id="PTHR11475">
    <property type="entry name" value="OXIDASE/PEROXIDASE"/>
    <property type="match status" value="1"/>
</dbReference>
<protein>
    <submittedName>
        <fullName evidence="4">Animal haem peroxidase</fullName>
    </submittedName>
</protein>
<dbReference type="GO" id="GO:0004601">
    <property type="term" value="F:peroxidase activity"/>
    <property type="evidence" value="ECO:0007669"/>
    <property type="project" value="UniProtKB-KW"/>
</dbReference>
<accession>A0A1H7W5P0</accession>
<organism evidence="4 5">
    <name type="scientific">Bosea lupini</name>
    <dbReference type="NCBI Taxonomy" id="1036779"/>
    <lineage>
        <taxon>Bacteria</taxon>
        <taxon>Pseudomonadati</taxon>
        <taxon>Pseudomonadota</taxon>
        <taxon>Alphaproteobacteria</taxon>
        <taxon>Hyphomicrobiales</taxon>
        <taxon>Boseaceae</taxon>
        <taxon>Bosea</taxon>
    </lineage>
</organism>
<name>A0A1H7W5P0_9HYPH</name>
<comment type="subcellular location">
    <subcellularLocation>
        <location evidence="1">Secreted</location>
    </subcellularLocation>
</comment>
<keyword evidence="2" id="KW-0964">Secreted</keyword>
<dbReference type="RefSeq" id="WP_091839521.1">
    <property type="nucleotide sequence ID" value="NZ_FOAN01000008.1"/>
</dbReference>
<evidence type="ECO:0000256" key="2">
    <source>
        <dbReference type="ARBA" id="ARBA00022525"/>
    </source>
</evidence>
<dbReference type="GO" id="GO:0005576">
    <property type="term" value="C:extracellular region"/>
    <property type="evidence" value="ECO:0007669"/>
    <property type="project" value="UniProtKB-SubCell"/>
</dbReference>
<dbReference type="SUPFAM" id="SSF48113">
    <property type="entry name" value="Heme-dependent peroxidases"/>
    <property type="match status" value="1"/>
</dbReference>
<dbReference type="PROSITE" id="PS50292">
    <property type="entry name" value="PEROXIDASE_3"/>
    <property type="match status" value="1"/>
</dbReference>
<dbReference type="STRING" id="1036779.SAMN04515666_1086"/>
<dbReference type="GO" id="GO:0006979">
    <property type="term" value="P:response to oxidative stress"/>
    <property type="evidence" value="ECO:0007669"/>
    <property type="project" value="InterPro"/>
</dbReference>
<keyword evidence="5" id="KW-1185">Reference proteome</keyword>
<dbReference type="InterPro" id="IPR037120">
    <property type="entry name" value="Haem_peroxidase_sf_animal"/>
</dbReference>
<gene>
    <name evidence="4" type="ORF">SAMN04515666_1086</name>
</gene>
<reference evidence="5" key="1">
    <citation type="submission" date="2016-10" db="EMBL/GenBank/DDBJ databases">
        <authorList>
            <person name="Varghese N."/>
            <person name="Submissions S."/>
        </authorList>
    </citation>
    <scope>NUCLEOTIDE SEQUENCE [LARGE SCALE GENOMIC DNA]</scope>
    <source>
        <strain evidence="5">LMG 26383,CCUG 61248,R- 45681</strain>
    </source>
</reference>
<evidence type="ECO:0000256" key="1">
    <source>
        <dbReference type="ARBA" id="ARBA00004613"/>
    </source>
</evidence>
<sequence length="513" mass="55691">MARHGVPPRAPIPDSLRSRANGDPGLFGYIFPSLRPLTATPEALDALAAAMRTTDVIDNPALPAGLTYLAQFIDHDITLDLTSIGEQDSDPAAKENFRTPALDLDSVYGFGQDGSPSLFERDPVTRKTLPTLLLGTAAESPDLQKGPGNLVPAVPGGDLPRSPVTGLAIIPDSRNDENLLVAQMHLAFMHFHNKVVAHLRAQNVPEGQLFDKAREQVIWHYQWMVLHEFLEHLTGEVGITDRIMRRGRRFYRFRRWPFMPMEFSAAAYRLGHSMVREVYSHNRIFRPAGGIPATLELLFHFTAKSGDIVGAEGVKTAPPKPGLPPPMPVLPSNWVIDWRRFFDFGTPPGEPGFEFNASQLIDPLLIDKLHKLPGTEQGPPFARSLAALNLRRGVQKKLASGQAIAKAMGIAALTPQEIATGPDGAVAKANGFDKATPLWYYILKEAQVKSGGLHLGPVGATIVAEVFIGIVQGSKTSYLGAPNGFKPTLGKVPGQFTIVDLLTFAGVTNLMPA</sequence>
<dbReference type="GO" id="GO:0020037">
    <property type="term" value="F:heme binding"/>
    <property type="evidence" value="ECO:0007669"/>
    <property type="project" value="InterPro"/>
</dbReference>
<dbReference type="InterPro" id="IPR010255">
    <property type="entry name" value="Haem_peroxidase_sf"/>
</dbReference>
<keyword evidence="4" id="KW-0575">Peroxidase</keyword>
<evidence type="ECO:0000313" key="5">
    <source>
        <dbReference type="Proteomes" id="UP000199664"/>
    </source>
</evidence>
<dbReference type="AlphaFoldDB" id="A0A1H7W5P0"/>
<evidence type="ECO:0000256" key="3">
    <source>
        <dbReference type="ARBA" id="ARBA00023180"/>
    </source>
</evidence>
<dbReference type="OrthoDB" id="105077at2"/>
<keyword evidence="3" id="KW-0325">Glycoprotein</keyword>
<dbReference type="PANTHER" id="PTHR11475:SF4">
    <property type="entry name" value="CHORION PEROXIDASE"/>
    <property type="match status" value="1"/>
</dbReference>
<evidence type="ECO:0000313" key="4">
    <source>
        <dbReference type="EMBL" id="SEM16297.1"/>
    </source>
</evidence>
<dbReference type="EMBL" id="FOAN01000008">
    <property type="protein sequence ID" value="SEM16297.1"/>
    <property type="molecule type" value="Genomic_DNA"/>
</dbReference>
<dbReference type="CDD" id="cd09819">
    <property type="entry name" value="An_peroxidase_bacterial_1"/>
    <property type="match status" value="1"/>
</dbReference>
<proteinExistence type="predicted"/>
<dbReference type="InterPro" id="IPR019791">
    <property type="entry name" value="Haem_peroxidase_animal"/>
</dbReference>
<dbReference type="Gene3D" id="1.10.640.10">
    <property type="entry name" value="Haem peroxidase domain superfamily, animal type"/>
    <property type="match status" value="1"/>
</dbReference>
<keyword evidence="4" id="KW-0560">Oxidoreductase</keyword>
<dbReference type="Pfam" id="PF03098">
    <property type="entry name" value="An_peroxidase"/>
    <property type="match status" value="1"/>
</dbReference>